<evidence type="ECO:0000313" key="2">
    <source>
        <dbReference type="EMBL" id="PIO96445.1"/>
    </source>
</evidence>
<organism evidence="2 3">
    <name type="scientific">Pleomorphomonas carboxyditropha</name>
    <dbReference type="NCBI Taxonomy" id="2023338"/>
    <lineage>
        <taxon>Bacteria</taxon>
        <taxon>Pseudomonadati</taxon>
        <taxon>Pseudomonadota</taxon>
        <taxon>Alphaproteobacteria</taxon>
        <taxon>Hyphomicrobiales</taxon>
        <taxon>Pleomorphomonadaceae</taxon>
        <taxon>Pleomorphomonas</taxon>
    </lineage>
</organism>
<accession>A0A2G9WP65</accession>
<dbReference type="Pfam" id="PF12802">
    <property type="entry name" value="MarR_2"/>
    <property type="match status" value="1"/>
</dbReference>
<proteinExistence type="predicted"/>
<dbReference type="PANTHER" id="PTHR33164:SF99">
    <property type="entry name" value="MARR FAMILY REGULATORY PROTEIN"/>
    <property type="match status" value="1"/>
</dbReference>
<dbReference type="SUPFAM" id="SSF46785">
    <property type="entry name" value="Winged helix' DNA-binding domain"/>
    <property type="match status" value="1"/>
</dbReference>
<evidence type="ECO:0000259" key="1">
    <source>
        <dbReference type="PROSITE" id="PS50995"/>
    </source>
</evidence>
<evidence type="ECO:0000313" key="3">
    <source>
        <dbReference type="Proteomes" id="UP000231070"/>
    </source>
</evidence>
<comment type="caution">
    <text evidence="2">The sequence shown here is derived from an EMBL/GenBank/DDBJ whole genome shotgun (WGS) entry which is preliminary data.</text>
</comment>
<dbReference type="InterPro" id="IPR036388">
    <property type="entry name" value="WH-like_DNA-bd_sf"/>
</dbReference>
<dbReference type="GO" id="GO:0003700">
    <property type="term" value="F:DNA-binding transcription factor activity"/>
    <property type="evidence" value="ECO:0007669"/>
    <property type="project" value="InterPro"/>
</dbReference>
<dbReference type="SMART" id="SM00347">
    <property type="entry name" value="HTH_MARR"/>
    <property type="match status" value="1"/>
</dbReference>
<feature type="domain" description="HTH marR-type" evidence="1">
    <location>
        <begin position="10"/>
        <end position="146"/>
    </location>
</feature>
<protein>
    <submittedName>
        <fullName evidence="2">MarR family transcriptional regulator</fullName>
    </submittedName>
</protein>
<dbReference type="Proteomes" id="UP000231070">
    <property type="component" value="Unassembled WGS sequence"/>
</dbReference>
<dbReference type="OrthoDB" id="5511415at2"/>
<dbReference type="PANTHER" id="PTHR33164">
    <property type="entry name" value="TRANSCRIPTIONAL REGULATOR, MARR FAMILY"/>
    <property type="match status" value="1"/>
</dbReference>
<dbReference type="EMBL" id="NQVN01000034">
    <property type="protein sequence ID" value="PIO96445.1"/>
    <property type="molecule type" value="Genomic_DNA"/>
</dbReference>
<dbReference type="Gene3D" id="1.10.10.10">
    <property type="entry name" value="Winged helix-like DNA-binding domain superfamily/Winged helix DNA-binding domain"/>
    <property type="match status" value="1"/>
</dbReference>
<dbReference type="RefSeq" id="WP_100083312.1">
    <property type="nucleotide sequence ID" value="NZ_NQVN01000034.1"/>
</dbReference>
<dbReference type="InterPro" id="IPR036390">
    <property type="entry name" value="WH_DNA-bd_sf"/>
</dbReference>
<dbReference type="InterPro" id="IPR039422">
    <property type="entry name" value="MarR/SlyA-like"/>
</dbReference>
<dbReference type="AlphaFoldDB" id="A0A2G9WP65"/>
<dbReference type="GO" id="GO:0006950">
    <property type="term" value="P:response to stress"/>
    <property type="evidence" value="ECO:0007669"/>
    <property type="project" value="TreeGrafter"/>
</dbReference>
<dbReference type="InterPro" id="IPR000835">
    <property type="entry name" value="HTH_MarR-typ"/>
</dbReference>
<dbReference type="PROSITE" id="PS50995">
    <property type="entry name" value="HTH_MARR_2"/>
    <property type="match status" value="1"/>
</dbReference>
<reference evidence="2 3" key="1">
    <citation type="submission" date="2017-08" db="EMBL/GenBank/DDBJ databases">
        <title>Pleomorphomonas carboxidotrophicus sp. nov., a new mesophilic hydrogenogenic carboxidotroph.</title>
        <authorList>
            <person name="Esquivel-Elizondo S."/>
            <person name="Krajmalnik-Brown R."/>
            <person name="Maldonado J."/>
        </authorList>
    </citation>
    <scope>NUCLEOTIDE SEQUENCE [LARGE SCALE GENOMIC DNA]</scope>
    <source>
        <strain evidence="2 3">SVCO-16</strain>
    </source>
</reference>
<keyword evidence="3" id="KW-1185">Reference proteome</keyword>
<sequence>MTVDGHTPAGARLSSLMLDSFKLNSLLLASGDRLVAGLGLTSARWQVLGTIVAGQQPRPVAWLARDIGASRQNVQRIVNDLERDGLVTFEPNPHHKRAHLVALTDKGRAAMQDAMTLQTPWVNELAEGLSVEDIATVHEVILRLRRKLEAAAQKADADG</sequence>
<gene>
    <name evidence="2" type="ORF">CJ014_25385</name>
</gene>
<name>A0A2G9WP65_9HYPH</name>